<reference evidence="3" key="1">
    <citation type="journal article" date="2022" name="Int. J. Mol. Sci.">
        <title>Draft Genome of Tanacetum Coccineum: Genomic Comparison of Closely Related Tanacetum-Family Plants.</title>
        <authorList>
            <person name="Yamashiro T."/>
            <person name="Shiraishi A."/>
            <person name="Nakayama K."/>
            <person name="Satake H."/>
        </authorList>
    </citation>
    <scope>NUCLEOTIDE SEQUENCE</scope>
</reference>
<dbReference type="Proteomes" id="UP001151760">
    <property type="component" value="Unassembled WGS sequence"/>
</dbReference>
<dbReference type="EMBL" id="BQNB010009994">
    <property type="protein sequence ID" value="GJS71267.1"/>
    <property type="molecule type" value="Genomic_DNA"/>
</dbReference>
<evidence type="ECO:0000313" key="3">
    <source>
        <dbReference type="EMBL" id="GJS71267.1"/>
    </source>
</evidence>
<feature type="compositionally biased region" description="Basic residues" evidence="1">
    <location>
        <begin position="47"/>
        <end position="56"/>
    </location>
</feature>
<evidence type="ECO:0000313" key="4">
    <source>
        <dbReference type="Proteomes" id="UP001151760"/>
    </source>
</evidence>
<keyword evidence="2" id="KW-0732">Signal</keyword>
<feature type="chain" id="PRO_5046299401" evidence="2">
    <location>
        <begin position="17"/>
        <end position="128"/>
    </location>
</feature>
<name>A0ABQ4Y1M2_9ASTR</name>
<reference evidence="3" key="2">
    <citation type="submission" date="2022-01" db="EMBL/GenBank/DDBJ databases">
        <authorList>
            <person name="Yamashiro T."/>
            <person name="Shiraishi A."/>
            <person name="Satake H."/>
            <person name="Nakayama K."/>
        </authorList>
    </citation>
    <scope>NUCLEOTIDE SEQUENCE</scope>
</reference>
<organism evidence="3 4">
    <name type="scientific">Tanacetum coccineum</name>
    <dbReference type="NCBI Taxonomy" id="301880"/>
    <lineage>
        <taxon>Eukaryota</taxon>
        <taxon>Viridiplantae</taxon>
        <taxon>Streptophyta</taxon>
        <taxon>Embryophyta</taxon>
        <taxon>Tracheophyta</taxon>
        <taxon>Spermatophyta</taxon>
        <taxon>Magnoliopsida</taxon>
        <taxon>eudicotyledons</taxon>
        <taxon>Gunneridae</taxon>
        <taxon>Pentapetalae</taxon>
        <taxon>asterids</taxon>
        <taxon>campanulids</taxon>
        <taxon>Asterales</taxon>
        <taxon>Asteraceae</taxon>
        <taxon>Asteroideae</taxon>
        <taxon>Anthemideae</taxon>
        <taxon>Anthemidinae</taxon>
        <taxon>Tanacetum</taxon>
    </lineage>
</organism>
<keyword evidence="4" id="KW-1185">Reference proteome</keyword>
<comment type="caution">
    <text evidence="3">The sequence shown here is derived from an EMBL/GenBank/DDBJ whole genome shotgun (WGS) entry which is preliminary data.</text>
</comment>
<feature type="compositionally biased region" description="Polar residues" evidence="1">
    <location>
        <begin position="37"/>
        <end position="46"/>
    </location>
</feature>
<evidence type="ECO:0000256" key="2">
    <source>
        <dbReference type="SAM" id="SignalP"/>
    </source>
</evidence>
<gene>
    <name evidence="3" type="ORF">Tco_0704108</name>
</gene>
<feature type="region of interest" description="Disordered" evidence="1">
    <location>
        <begin position="37"/>
        <end position="72"/>
    </location>
</feature>
<accession>A0ABQ4Y1M2</accession>
<evidence type="ECO:0000256" key="1">
    <source>
        <dbReference type="SAM" id="MobiDB-lite"/>
    </source>
</evidence>
<sequence>MIDLKLFVLCVSNVLTANHDVCVLIYVNDMNSCGKKQSENVSNVANQKKHKPKIGKSNKVGPEDRLASSRPSKPRTFLKWLPVGRIFDLSGTITESSNTKVFETPEAELMYLLASCLLSSSRNGLCTL</sequence>
<feature type="signal peptide" evidence="2">
    <location>
        <begin position="1"/>
        <end position="16"/>
    </location>
</feature>
<protein>
    <submittedName>
        <fullName evidence="3">Uncharacterized protein</fullName>
    </submittedName>
</protein>
<proteinExistence type="predicted"/>